<evidence type="ECO:0000313" key="1">
    <source>
        <dbReference type="EMBL" id="QIW80095.1"/>
    </source>
</evidence>
<protein>
    <submittedName>
        <fullName evidence="1">Uncharacterized protein</fullName>
    </submittedName>
</protein>
<evidence type="ECO:0000313" key="2">
    <source>
        <dbReference type="Proteomes" id="UP000501914"/>
    </source>
</evidence>
<reference evidence="1 2" key="1">
    <citation type="submission" date="2020-02" db="EMBL/GenBank/DDBJ databases">
        <title>Genome sequencing, annotation and comparative genomic analysis of Bacillus tequilensis EA-CB0015, an effective biological control agent against Pseudocercospora fijiensis in banana plants.</title>
        <authorList>
            <person name="Cuellar-Gaviria T.Z."/>
            <person name="Ju K.-S."/>
            <person name="Villegas-Escobar V."/>
        </authorList>
    </citation>
    <scope>NUCLEOTIDE SEQUENCE [LARGE SCALE GENOMIC DNA]</scope>
    <source>
        <strain evidence="1 2">EA-CB0015</strain>
    </source>
</reference>
<dbReference type="AlphaFoldDB" id="A0A6H0WN28"/>
<proteinExistence type="predicted"/>
<dbReference type="Proteomes" id="UP000501914">
    <property type="component" value="Chromosome"/>
</dbReference>
<accession>A0A6H0WN28</accession>
<dbReference type="RefSeq" id="WP_134983294.1">
    <property type="nucleotide sequence ID" value="NZ_CP048852.1"/>
</dbReference>
<keyword evidence="2" id="KW-1185">Reference proteome</keyword>
<dbReference type="KEGG" id="bteq:G4P54_09900"/>
<sequence length="66" mass="7839">MSLLFKFGLMKLSLESLERVKNDTENRIKDGLHSNNQTYIEDQTRKHQDILDELARRKQTTVVYTK</sequence>
<gene>
    <name evidence="1" type="ORF">G4P54_09900</name>
</gene>
<organism evidence="1 2">
    <name type="scientific">Bacillus tequilensis</name>
    <dbReference type="NCBI Taxonomy" id="227866"/>
    <lineage>
        <taxon>Bacteria</taxon>
        <taxon>Bacillati</taxon>
        <taxon>Bacillota</taxon>
        <taxon>Bacilli</taxon>
        <taxon>Bacillales</taxon>
        <taxon>Bacillaceae</taxon>
        <taxon>Bacillus</taxon>
    </lineage>
</organism>
<dbReference type="EMBL" id="CP048852">
    <property type="protein sequence ID" value="QIW80095.1"/>
    <property type="molecule type" value="Genomic_DNA"/>
</dbReference>
<name>A0A6H0WN28_9BACI</name>